<organism evidence="1 2">
    <name type="scientific">Bradyrhizobium brasilense</name>
    <dbReference type="NCBI Taxonomy" id="1419277"/>
    <lineage>
        <taxon>Bacteria</taxon>
        <taxon>Pseudomonadati</taxon>
        <taxon>Pseudomonadota</taxon>
        <taxon>Alphaproteobacteria</taxon>
        <taxon>Hyphomicrobiales</taxon>
        <taxon>Nitrobacteraceae</taxon>
        <taxon>Bradyrhizobium</taxon>
    </lineage>
</organism>
<name>A0A1G6XEM1_9BRAD</name>
<evidence type="ECO:0000313" key="2">
    <source>
        <dbReference type="Proteomes" id="UP000199245"/>
    </source>
</evidence>
<reference evidence="1 2" key="1">
    <citation type="submission" date="2016-10" db="EMBL/GenBank/DDBJ databases">
        <authorList>
            <person name="de Groot N.N."/>
        </authorList>
    </citation>
    <scope>NUCLEOTIDE SEQUENCE [LARGE SCALE GENOMIC DNA]</scope>
    <source>
        <strain evidence="1 2">R5</strain>
    </source>
</reference>
<proteinExistence type="predicted"/>
<dbReference type="Proteomes" id="UP000199245">
    <property type="component" value="Unassembled WGS sequence"/>
</dbReference>
<dbReference type="AlphaFoldDB" id="A0A1G6XEM1"/>
<accession>A0A1G6XEM1</accession>
<protein>
    <submittedName>
        <fullName evidence="1">Uncharacterized protein</fullName>
    </submittedName>
</protein>
<gene>
    <name evidence="1" type="ORF">SAMN05216337_10157</name>
</gene>
<sequence>MTPENIHLDSLMYEPILKMSDDHLRALYKDVSKLS</sequence>
<evidence type="ECO:0000313" key="1">
    <source>
        <dbReference type="EMBL" id="SDD76610.1"/>
    </source>
</evidence>
<dbReference type="EMBL" id="FMZW01000015">
    <property type="protein sequence ID" value="SDD76610.1"/>
    <property type="molecule type" value="Genomic_DNA"/>
</dbReference>